<organism evidence="1">
    <name type="scientific">Xanthomonas arboricola</name>
    <dbReference type="NCBI Taxonomy" id="56448"/>
    <lineage>
        <taxon>Bacteria</taxon>
        <taxon>Pseudomonadati</taxon>
        <taxon>Pseudomonadota</taxon>
        <taxon>Gammaproteobacteria</taxon>
        <taxon>Lysobacterales</taxon>
        <taxon>Lysobacteraceae</taxon>
        <taxon>Xanthomonas</taxon>
    </lineage>
</organism>
<dbReference type="EMBL" id="JACIIQ010000004">
    <property type="protein sequence ID" value="MBB5669733.1"/>
    <property type="molecule type" value="Genomic_DNA"/>
</dbReference>
<gene>
    <name evidence="1" type="ORF">FHR65_001273</name>
</gene>
<proteinExistence type="predicted"/>
<evidence type="ECO:0008006" key="2">
    <source>
        <dbReference type="Google" id="ProtNLM"/>
    </source>
</evidence>
<comment type="caution">
    <text evidence="1">The sequence shown here is derived from an EMBL/GenBank/DDBJ whole genome shotgun (WGS) entry which is preliminary data.</text>
</comment>
<reference evidence="1" key="1">
    <citation type="submission" date="2020-08" db="EMBL/GenBank/DDBJ databases">
        <title>Studying the diversity of plant-associated saprophytic bacteria and their role in host health and plant-pathogen interactions.</title>
        <authorList>
            <person name="Potnis N."/>
        </authorList>
    </citation>
    <scope>NUCLEOTIDE SEQUENCE</scope>
    <source>
        <strain evidence="1">F21</strain>
    </source>
</reference>
<evidence type="ECO:0000313" key="1">
    <source>
        <dbReference type="EMBL" id="MBB5669733.1"/>
    </source>
</evidence>
<sequence>MGIKMEPTKVNAQVIDVINQVQLATMSPQVVLTSGAGKAYQSVAQSTAIAVQDATDALRNVSTIATTAVGVAMAQYLATGDDKYVTALSKAQELMQGATDDFARIGSAAGLVLKNFPAG</sequence>
<protein>
    <recommendedName>
        <fullName evidence="2">R body protein RebB-like protein</fullName>
    </recommendedName>
</protein>
<dbReference type="Proteomes" id="UP000528595">
    <property type="component" value="Unassembled WGS sequence"/>
</dbReference>
<dbReference type="AlphaFoldDB" id="A0AB73GVG2"/>
<name>A0AB73GVG2_9XANT</name>
<accession>A0AB73GVG2</accession>